<evidence type="ECO:0000256" key="6">
    <source>
        <dbReference type="SAM" id="MobiDB-lite"/>
    </source>
</evidence>
<evidence type="ECO:0000259" key="8">
    <source>
        <dbReference type="PROSITE" id="PS50175"/>
    </source>
</evidence>
<dbReference type="GO" id="GO:0004190">
    <property type="term" value="F:aspartic-type endopeptidase activity"/>
    <property type="evidence" value="ECO:0007669"/>
    <property type="project" value="UniProtKB-KW"/>
</dbReference>
<gene>
    <name evidence="10" type="ORF">RCL2_000471600</name>
    <name evidence="9" type="ORF">RclHR1_01370002</name>
</gene>
<dbReference type="Proteomes" id="UP000247702">
    <property type="component" value="Unassembled WGS sequence"/>
</dbReference>
<evidence type="ECO:0000256" key="5">
    <source>
        <dbReference type="PROSITE-ProRule" id="PRU00047"/>
    </source>
</evidence>
<dbReference type="Proteomes" id="UP000615446">
    <property type="component" value="Unassembled WGS sequence"/>
</dbReference>
<dbReference type="GO" id="GO:0006508">
    <property type="term" value="P:proteolysis"/>
    <property type="evidence" value="ECO:0007669"/>
    <property type="project" value="UniProtKB-KW"/>
</dbReference>
<comment type="similarity">
    <text evidence="1">Belongs to the DDI1 family.</text>
</comment>
<dbReference type="OrthoDB" id="2425384at2759"/>
<dbReference type="GO" id="GO:0003676">
    <property type="term" value="F:nucleic acid binding"/>
    <property type="evidence" value="ECO:0007669"/>
    <property type="project" value="InterPro"/>
</dbReference>
<dbReference type="EMBL" id="BLAL01000030">
    <property type="protein sequence ID" value="GES77333.1"/>
    <property type="molecule type" value="Genomic_DNA"/>
</dbReference>
<feature type="compositionally biased region" description="Basic and acidic residues" evidence="6">
    <location>
        <begin position="207"/>
        <end position="216"/>
    </location>
</feature>
<keyword evidence="11" id="KW-1185">Reference proteome</keyword>
<dbReference type="PANTHER" id="PTHR12917:SF1">
    <property type="entry name" value="AT13091P"/>
    <property type="match status" value="1"/>
</dbReference>
<dbReference type="SUPFAM" id="SSF57756">
    <property type="entry name" value="Retrovirus zinc finger-like domains"/>
    <property type="match status" value="1"/>
</dbReference>
<accession>A0A2Z6QAQ5</accession>
<keyword evidence="5" id="KW-0863">Zinc-finger</keyword>
<dbReference type="PROSITE" id="PS00141">
    <property type="entry name" value="ASP_PROTEASE"/>
    <property type="match status" value="1"/>
</dbReference>
<dbReference type="PANTHER" id="PTHR12917">
    <property type="entry name" value="ASPARTYL PROTEASE DDI-RELATED"/>
    <property type="match status" value="1"/>
</dbReference>
<organism evidence="9 11">
    <name type="scientific">Rhizophagus clarus</name>
    <dbReference type="NCBI Taxonomy" id="94130"/>
    <lineage>
        <taxon>Eukaryota</taxon>
        <taxon>Fungi</taxon>
        <taxon>Fungi incertae sedis</taxon>
        <taxon>Mucoromycota</taxon>
        <taxon>Glomeromycotina</taxon>
        <taxon>Glomeromycetes</taxon>
        <taxon>Glomerales</taxon>
        <taxon>Glomeraceae</taxon>
        <taxon>Rhizophagus</taxon>
    </lineage>
</organism>
<protein>
    <submittedName>
        <fullName evidence="10">Ribonuclease H-like domain-containing protein</fullName>
    </submittedName>
</protein>
<dbReference type="InterPro" id="IPR036875">
    <property type="entry name" value="Znf_CCHC_sf"/>
</dbReference>
<dbReference type="Pfam" id="PF13975">
    <property type="entry name" value="gag-asp_proteas"/>
    <property type="match status" value="1"/>
</dbReference>
<evidence type="ECO:0000313" key="10">
    <source>
        <dbReference type="EMBL" id="GES77333.1"/>
    </source>
</evidence>
<dbReference type="PROSITE" id="PS50158">
    <property type="entry name" value="ZF_CCHC"/>
    <property type="match status" value="1"/>
</dbReference>
<dbReference type="Gene3D" id="2.40.70.10">
    <property type="entry name" value="Acid Proteases"/>
    <property type="match status" value="1"/>
</dbReference>
<reference evidence="9 11" key="1">
    <citation type="submission" date="2017-11" db="EMBL/GenBank/DDBJ databases">
        <title>The genome of Rhizophagus clarus HR1 reveals common genetic basis of auxotrophy among arbuscular mycorrhizal fungi.</title>
        <authorList>
            <person name="Kobayashi Y."/>
        </authorList>
    </citation>
    <scope>NUCLEOTIDE SEQUENCE [LARGE SCALE GENOMIC DNA]</scope>
    <source>
        <strain evidence="9 11">HR1</strain>
    </source>
</reference>
<evidence type="ECO:0000313" key="11">
    <source>
        <dbReference type="Proteomes" id="UP000247702"/>
    </source>
</evidence>
<reference evidence="10" key="2">
    <citation type="submission" date="2019-10" db="EMBL/GenBank/DDBJ databases">
        <title>Conservation and host-specific expression of non-tandemly repeated heterogenous ribosome RNA gene in arbuscular mycorrhizal fungi.</title>
        <authorList>
            <person name="Maeda T."/>
            <person name="Kobayashi Y."/>
            <person name="Nakagawa T."/>
            <person name="Ezawa T."/>
            <person name="Yamaguchi K."/>
            <person name="Bino T."/>
            <person name="Nishimoto Y."/>
            <person name="Shigenobu S."/>
            <person name="Kawaguchi M."/>
        </authorList>
    </citation>
    <scope>NUCLEOTIDE SEQUENCE</scope>
    <source>
        <strain evidence="10">HR1</strain>
    </source>
</reference>
<comment type="caution">
    <text evidence="9">The sequence shown here is derived from an EMBL/GenBank/DDBJ whole genome shotgun (WGS) entry which is preliminary data.</text>
</comment>
<evidence type="ECO:0000256" key="2">
    <source>
        <dbReference type="ARBA" id="ARBA00022670"/>
    </source>
</evidence>
<keyword evidence="3" id="KW-0064">Aspartyl protease</keyword>
<keyword evidence="4" id="KW-0378">Hydrolase</keyword>
<dbReference type="InterPro" id="IPR001995">
    <property type="entry name" value="Peptidase_A2_cat"/>
</dbReference>
<dbReference type="SUPFAM" id="SSF50630">
    <property type="entry name" value="Acid proteases"/>
    <property type="match status" value="1"/>
</dbReference>
<evidence type="ECO:0000256" key="1">
    <source>
        <dbReference type="ARBA" id="ARBA00009136"/>
    </source>
</evidence>
<dbReference type="AlphaFoldDB" id="A0A2Z6QAQ5"/>
<evidence type="ECO:0000256" key="3">
    <source>
        <dbReference type="ARBA" id="ARBA00022750"/>
    </source>
</evidence>
<feature type="compositionally biased region" description="Basic and acidic residues" evidence="6">
    <location>
        <begin position="225"/>
        <end position="236"/>
    </location>
</feature>
<dbReference type="InterPro" id="IPR021109">
    <property type="entry name" value="Peptidase_aspartic_dom_sf"/>
</dbReference>
<name>A0A2Z6QAQ5_9GLOM</name>
<keyword evidence="2" id="KW-0645">Protease</keyword>
<proteinExistence type="inferred from homology"/>
<evidence type="ECO:0000256" key="4">
    <source>
        <dbReference type="ARBA" id="ARBA00022801"/>
    </source>
</evidence>
<feature type="domain" description="CCHC-type" evidence="7">
    <location>
        <begin position="11"/>
        <end position="26"/>
    </location>
</feature>
<dbReference type="CDD" id="cd00303">
    <property type="entry name" value="retropepsin_like"/>
    <property type="match status" value="1"/>
</dbReference>
<sequence length="252" mass="29464">MQKNRKLKSTCMNCEQQGHYTKDCQNERVSNIVNGMQREVPSYNILKDIKDMRANATFGQIYNKSLRQREVNEIIKDISATWAMLKINGKEVRVIIDSGAAVSVISNNLRKKLRIDNVRPSGSSFTMANGTKVTFIRKIKIMLEINDNMKMPIIVEVMDKDREELILGNDILGKKDSIIDFENKEVRIIEQEEVVSIPIEYTRRIQKQENNEHDNQSEYSEEEYSDQKDEYESKYEEEQEQKLFGIIEKEVK</sequence>
<dbReference type="GO" id="GO:0008270">
    <property type="term" value="F:zinc ion binding"/>
    <property type="evidence" value="ECO:0007669"/>
    <property type="project" value="UniProtKB-KW"/>
</dbReference>
<dbReference type="EMBL" id="BEXD01000413">
    <property type="protein sequence ID" value="GBB87243.1"/>
    <property type="molecule type" value="Genomic_DNA"/>
</dbReference>
<evidence type="ECO:0000313" key="9">
    <source>
        <dbReference type="EMBL" id="GBB87243.1"/>
    </source>
</evidence>
<feature type="domain" description="Peptidase A2" evidence="8">
    <location>
        <begin position="92"/>
        <end position="171"/>
    </location>
</feature>
<dbReference type="InterPro" id="IPR001969">
    <property type="entry name" value="Aspartic_peptidase_AS"/>
</dbReference>
<feature type="region of interest" description="Disordered" evidence="6">
    <location>
        <begin position="207"/>
        <end position="252"/>
    </location>
</feature>
<evidence type="ECO:0000259" key="7">
    <source>
        <dbReference type="PROSITE" id="PS50158"/>
    </source>
</evidence>
<keyword evidence="5" id="KW-0862">Zinc</keyword>
<keyword evidence="5" id="KW-0479">Metal-binding</keyword>
<dbReference type="InterPro" id="IPR001878">
    <property type="entry name" value="Znf_CCHC"/>
</dbReference>
<dbReference type="PROSITE" id="PS50175">
    <property type="entry name" value="ASP_PROT_RETROV"/>
    <property type="match status" value="1"/>
</dbReference>
<dbReference type="Gene3D" id="4.10.60.10">
    <property type="entry name" value="Zinc finger, CCHC-type"/>
    <property type="match status" value="1"/>
</dbReference>